<organism evidence="1 2">
    <name type="scientific">Bondarzewia mesenterica</name>
    <dbReference type="NCBI Taxonomy" id="1095465"/>
    <lineage>
        <taxon>Eukaryota</taxon>
        <taxon>Fungi</taxon>
        <taxon>Dikarya</taxon>
        <taxon>Basidiomycota</taxon>
        <taxon>Agaricomycotina</taxon>
        <taxon>Agaricomycetes</taxon>
        <taxon>Russulales</taxon>
        <taxon>Bondarzewiaceae</taxon>
        <taxon>Bondarzewia</taxon>
    </lineage>
</organism>
<evidence type="ECO:0000313" key="2">
    <source>
        <dbReference type="Proteomes" id="UP000310158"/>
    </source>
</evidence>
<dbReference type="AlphaFoldDB" id="A0A4S4LCV7"/>
<reference evidence="1 2" key="1">
    <citation type="submission" date="2019-02" db="EMBL/GenBank/DDBJ databases">
        <title>Genome sequencing of the rare red list fungi Bondarzewia mesenterica.</title>
        <authorList>
            <person name="Buettner E."/>
            <person name="Kellner H."/>
        </authorList>
    </citation>
    <scope>NUCLEOTIDE SEQUENCE [LARGE SCALE GENOMIC DNA]</scope>
    <source>
        <strain evidence="1 2">DSM 108281</strain>
    </source>
</reference>
<comment type="caution">
    <text evidence="1">The sequence shown here is derived from an EMBL/GenBank/DDBJ whole genome shotgun (WGS) entry which is preliminary data.</text>
</comment>
<proteinExistence type="predicted"/>
<accession>A0A4S4LCV7</accession>
<protein>
    <submittedName>
        <fullName evidence="1">Uncharacterized protein</fullName>
    </submittedName>
</protein>
<sequence>MEPAKRLGSEVEGKARLDSIAAIYAQRAGISLAQGGDAGVGCASAGGAIMNSEEFLKFQAEQQQFAEQLNVAYLSLSGSSVLWCLRAISKGCFTCAN</sequence>
<dbReference type="EMBL" id="SGPL01000618">
    <property type="protein sequence ID" value="THH09622.1"/>
    <property type="molecule type" value="Genomic_DNA"/>
</dbReference>
<name>A0A4S4LCV7_9AGAM</name>
<keyword evidence="2" id="KW-1185">Reference proteome</keyword>
<evidence type="ECO:0000313" key="1">
    <source>
        <dbReference type="EMBL" id="THH09622.1"/>
    </source>
</evidence>
<dbReference type="Proteomes" id="UP000310158">
    <property type="component" value="Unassembled WGS sequence"/>
</dbReference>
<gene>
    <name evidence="1" type="ORF">EW146_g8637</name>
</gene>